<proteinExistence type="predicted"/>
<dbReference type="RefSeq" id="WP_087264747.1">
    <property type="nucleotide sequence ID" value="NZ_JBJGBV010000007.1"/>
</dbReference>
<comment type="caution">
    <text evidence="2">The sequence shown here is derived from an EMBL/GenBank/DDBJ whole genome shotgun (WGS) entry which is preliminary data.</text>
</comment>
<gene>
    <name evidence="2" type="ORF">AUC60_03715</name>
</gene>
<reference evidence="2 3" key="1">
    <citation type="journal article" date="2017" name="Syst. Appl. Microbiol.">
        <title>Pseudomonas caspiana sp. nov., a citrus pathogen in the Pseudomonas syringae phylogenetic group.</title>
        <authorList>
            <person name="Busquets A."/>
            <person name="Gomila M."/>
            <person name="Beiki F."/>
            <person name="Mulet M."/>
            <person name="Rahimian H."/>
            <person name="Garcia-Valdes E."/>
            <person name="Lalucat J."/>
        </authorList>
    </citation>
    <scope>NUCLEOTIDE SEQUENCE [LARGE SCALE GENOMIC DNA]</scope>
    <source>
        <strain evidence="2 3">FBF102</strain>
    </source>
</reference>
<dbReference type="OrthoDB" id="6889730at2"/>
<dbReference type="EMBL" id="LOHF01000002">
    <property type="protein sequence ID" value="OUM75316.1"/>
    <property type="molecule type" value="Genomic_DNA"/>
</dbReference>
<protein>
    <submittedName>
        <fullName evidence="2">Uncharacterized protein</fullName>
    </submittedName>
</protein>
<accession>A0A1Y3P641</accession>
<evidence type="ECO:0000256" key="1">
    <source>
        <dbReference type="SAM" id="SignalP"/>
    </source>
</evidence>
<dbReference type="AlphaFoldDB" id="A0A1Y3P641"/>
<feature type="signal peptide" evidence="1">
    <location>
        <begin position="1"/>
        <end position="24"/>
    </location>
</feature>
<sequence length="213" mass="22168">MKLFKTLLLATTLLSSFISVNTWAAAQSWNLARDMYLMKESAPAGSTWAFMQSAAGGGSSANYTAMPSFAADQCGASPATCWQNSATGGWIAIPKADYGFSGSGGSFVFKQGDAALHPGNNTQSIIRWTSPITGSVSVHGRVNDLHTSCGNGIALIIKSGDSAIKTYDLPNGGSAVVSEDAIPVTTGAPLYFVFDNKGDYSCDATSLDLLITN</sequence>
<evidence type="ECO:0000313" key="2">
    <source>
        <dbReference type="EMBL" id="OUM75316.1"/>
    </source>
</evidence>
<name>A0A1Y3P641_9PSED</name>
<keyword evidence="3" id="KW-1185">Reference proteome</keyword>
<feature type="chain" id="PRO_5012960580" evidence="1">
    <location>
        <begin position="25"/>
        <end position="213"/>
    </location>
</feature>
<evidence type="ECO:0000313" key="3">
    <source>
        <dbReference type="Proteomes" id="UP000195440"/>
    </source>
</evidence>
<dbReference type="Proteomes" id="UP000195440">
    <property type="component" value="Unassembled WGS sequence"/>
</dbReference>
<keyword evidence="1" id="KW-0732">Signal</keyword>
<organism evidence="2 3">
    <name type="scientific">Pseudomonas caspiana</name>
    <dbReference type="NCBI Taxonomy" id="1451454"/>
    <lineage>
        <taxon>Bacteria</taxon>
        <taxon>Pseudomonadati</taxon>
        <taxon>Pseudomonadota</taxon>
        <taxon>Gammaproteobacteria</taxon>
        <taxon>Pseudomonadales</taxon>
        <taxon>Pseudomonadaceae</taxon>
        <taxon>Pseudomonas</taxon>
    </lineage>
</organism>